<protein>
    <recommendedName>
        <fullName evidence="10">Probable nicotinate-nucleotide adenylyltransferase</fullName>
        <ecNumber evidence="10">2.7.7.18</ecNumber>
    </recommendedName>
    <alternativeName>
        <fullName evidence="10">Deamido-NAD(+) diphosphorylase</fullName>
    </alternativeName>
    <alternativeName>
        <fullName evidence="10">Deamido-NAD(+) pyrophosphorylase</fullName>
    </alternativeName>
    <alternativeName>
        <fullName evidence="10">Nicotinate mononucleotide adenylyltransferase</fullName>
        <shortName evidence="10">NaMN adenylyltransferase</shortName>
    </alternativeName>
</protein>
<comment type="similarity">
    <text evidence="10">Belongs to the NadD family.</text>
</comment>
<evidence type="ECO:0000256" key="7">
    <source>
        <dbReference type="ARBA" id="ARBA00022840"/>
    </source>
</evidence>
<dbReference type="Proteomes" id="UP001349994">
    <property type="component" value="Unassembled WGS sequence"/>
</dbReference>
<dbReference type="EMBL" id="JAYMFF010000018">
    <property type="protein sequence ID" value="MEC4176660.1"/>
    <property type="molecule type" value="Genomic_DNA"/>
</dbReference>
<reference evidence="12 13" key="1">
    <citation type="submission" date="2024-01" db="EMBL/GenBank/DDBJ databases">
        <title>novel species in genus Adlercreutzia.</title>
        <authorList>
            <person name="Liu X."/>
        </authorList>
    </citation>
    <scope>NUCLEOTIDE SEQUENCE [LARGE SCALE GENOMIC DNA]</scope>
    <source>
        <strain evidence="12 13">R7</strain>
    </source>
</reference>
<comment type="pathway">
    <text evidence="2 10">Cofactor biosynthesis; NAD(+) biosynthesis; deamido-NAD(+) from nicotinate D-ribonucleotide: step 1/1.</text>
</comment>
<keyword evidence="13" id="KW-1185">Reference proteome</keyword>
<dbReference type="InterPro" id="IPR004821">
    <property type="entry name" value="Cyt_trans-like"/>
</dbReference>
<dbReference type="PANTHER" id="PTHR39321:SF3">
    <property type="entry name" value="PHOSPHOPANTETHEINE ADENYLYLTRANSFERASE"/>
    <property type="match status" value="1"/>
</dbReference>
<evidence type="ECO:0000256" key="9">
    <source>
        <dbReference type="ARBA" id="ARBA00048721"/>
    </source>
</evidence>
<evidence type="ECO:0000256" key="5">
    <source>
        <dbReference type="ARBA" id="ARBA00022695"/>
    </source>
</evidence>
<keyword evidence="7 10" id="KW-0067">ATP-binding</keyword>
<dbReference type="NCBIfam" id="TIGR00125">
    <property type="entry name" value="cyt_tran_rel"/>
    <property type="match status" value="1"/>
</dbReference>
<organism evidence="12 13">
    <name type="scientific">Adlercreutzia wanghongyangiae</name>
    <dbReference type="NCBI Taxonomy" id="3111451"/>
    <lineage>
        <taxon>Bacteria</taxon>
        <taxon>Bacillati</taxon>
        <taxon>Actinomycetota</taxon>
        <taxon>Coriobacteriia</taxon>
        <taxon>Eggerthellales</taxon>
        <taxon>Eggerthellaceae</taxon>
        <taxon>Adlercreutzia</taxon>
    </lineage>
</organism>
<evidence type="ECO:0000256" key="3">
    <source>
        <dbReference type="ARBA" id="ARBA00022642"/>
    </source>
</evidence>
<dbReference type="InterPro" id="IPR014729">
    <property type="entry name" value="Rossmann-like_a/b/a_fold"/>
</dbReference>
<dbReference type="GO" id="GO:0004515">
    <property type="term" value="F:nicotinate-nucleotide adenylyltransferase activity"/>
    <property type="evidence" value="ECO:0007669"/>
    <property type="project" value="UniProtKB-EC"/>
</dbReference>
<comment type="caution">
    <text evidence="12">The sequence shown here is derived from an EMBL/GenBank/DDBJ whole genome shotgun (WGS) entry which is preliminary data.</text>
</comment>
<evidence type="ECO:0000256" key="2">
    <source>
        <dbReference type="ARBA" id="ARBA00005019"/>
    </source>
</evidence>
<keyword evidence="3 10" id="KW-0662">Pyridine nucleotide biosynthesis</keyword>
<evidence type="ECO:0000313" key="12">
    <source>
        <dbReference type="EMBL" id="MEC4176660.1"/>
    </source>
</evidence>
<dbReference type="InterPro" id="IPR005248">
    <property type="entry name" value="NadD/NMNAT"/>
</dbReference>
<evidence type="ECO:0000256" key="1">
    <source>
        <dbReference type="ARBA" id="ARBA00002324"/>
    </source>
</evidence>
<dbReference type="Gene3D" id="3.40.50.620">
    <property type="entry name" value="HUPs"/>
    <property type="match status" value="1"/>
</dbReference>
<accession>A0ABU6IJT3</accession>
<dbReference type="EC" id="2.7.7.18" evidence="10"/>
<keyword evidence="8 10" id="KW-0520">NAD</keyword>
<dbReference type="NCBIfam" id="TIGR00482">
    <property type="entry name" value="nicotinate (nicotinamide) nucleotide adenylyltransferase"/>
    <property type="match status" value="1"/>
</dbReference>
<proteinExistence type="inferred from homology"/>
<comment type="catalytic activity">
    <reaction evidence="9 10">
        <text>nicotinate beta-D-ribonucleotide + ATP + H(+) = deamido-NAD(+) + diphosphate</text>
        <dbReference type="Rhea" id="RHEA:22860"/>
        <dbReference type="ChEBI" id="CHEBI:15378"/>
        <dbReference type="ChEBI" id="CHEBI:30616"/>
        <dbReference type="ChEBI" id="CHEBI:33019"/>
        <dbReference type="ChEBI" id="CHEBI:57502"/>
        <dbReference type="ChEBI" id="CHEBI:58437"/>
        <dbReference type="EC" id="2.7.7.18"/>
    </reaction>
</comment>
<keyword evidence="6 10" id="KW-0547">Nucleotide-binding</keyword>
<comment type="function">
    <text evidence="1 10">Catalyzes the reversible adenylation of nicotinate mononucleotide (NaMN) to nicotinic acid adenine dinucleotide (NaAD).</text>
</comment>
<evidence type="ECO:0000256" key="8">
    <source>
        <dbReference type="ARBA" id="ARBA00023027"/>
    </source>
</evidence>
<dbReference type="PANTHER" id="PTHR39321">
    <property type="entry name" value="NICOTINATE-NUCLEOTIDE ADENYLYLTRANSFERASE-RELATED"/>
    <property type="match status" value="1"/>
</dbReference>
<keyword evidence="5 10" id="KW-0548">Nucleotidyltransferase</keyword>
<evidence type="ECO:0000256" key="10">
    <source>
        <dbReference type="HAMAP-Rule" id="MF_00244"/>
    </source>
</evidence>
<dbReference type="SUPFAM" id="SSF52374">
    <property type="entry name" value="Nucleotidylyl transferase"/>
    <property type="match status" value="1"/>
</dbReference>
<sequence>MDTAVEALAARAAAGGLTRLGVMGGTFDPVHLGHLVCAEQAREALGLDAVVFVPTGRPAFKQDRSVTDGAVRLAMVRAAVAGNDAFCTSALEVERAGITYAADTLEELREALPATVEIVFITGADAALSLPRWRRSDDLSRLAAFGAATRPGFALGAEAVENLRRCGFDVRPFAVTGIDVSSSDIRRRIAAGRTVRYLVPEAVRAIIEEHQLYRKEADGGRLAQ</sequence>
<dbReference type="CDD" id="cd02165">
    <property type="entry name" value="NMNAT"/>
    <property type="match status" value="1"/>
</dbReference>
<evidence type="ECO:0000256" key="6">
    <source>
        <dbReference type="ARBA" id="ARBA00022741"/>
    </source>
</evidence>
<gene>
    <name evidence="10 12" type="primary">nadD</name>
    <name evidence="12" type="ORF">VIN30_09405</name>
</gene>
<evidence type="ECO:0000313" key="13">
    <source>
        <dbReference type="Proteomes" id="UP001349994"/>
    </source>
</evidence>
<dbReference type="HAMAP" id="MF_00244">
    <property type="entry name" value="NaMN_adenylyltr"/>
    <property type="match status" value="1"/>
</dbReference>
<evidence type="ECO:0000256" key="4">
    <source>
        <dbReference type="ARBA" id="ARBA00022679"/>
    </source>
</evidence>
<dbReference type="Pfam" id="PF01467">
    <property type="entry name" value="CTP_transf_like"/>
    <property type="match status" value="1"/>
</dbReference>
<dbReference type="RefSeq" id="WP_338211099.1">
    <property type="nucleotide sequence ID" value="NZ_JAYMFF010000018.1"/>
</dbReference>
<evidence type="ECO:0000259" key="11">
    <source>
        <dbReference type="Pfam" id="PF01467"/>
    </source>
</evidence>
<name>A0ABU6IJT3_9ACTN</name>
<feature type="domain" description="Cytidyltransferase-like" evidence="11">
    <location>
        <begin position="22"/>
        <end position="188"/>
    </location>
</feature>
<dbReference type="NCBIfam" id="NF000840">
    <property type="entry name" value="PRK00071.1-3"/>
    <property type="match status" value="1"/>
</dbReference>
<keyword evidence="4 10" id="KW-0808">Transferase</keyword>